<dbReference type="InterPro" id="IPR003848">
    <property type="entry name" value="DUF218"/>
</dbReference>
<protein>
    <submittedName>
        <fullName evidence="3">YdcF family protein</fullName>
    </submittedName>
</protein>
<keyword evidence="1" id="KW-0812">Transmembrane</keyword>
<sequence>MTYVLVGLGALSVAYGLLMAVLYPAGGFFLVWLALGAALAAAGLVERVRLAVCVICFVALIAVGCISALIATTATATPPAGLDCIVVLGAGLRPDGTPTETLRYRLDAALAYLEENPETVCIVSGGQGFGESCTEADAMATYLTQSGLDESRVTKEETSTTTVENIRNSSELLDADATVAIVTNDFHLYRALRIAHRNGLPDAYGLAARTNPLYLPQATLRECAAIVKEALTGNL</sequence>
<dbReference type="Gene3D" id="3.40.50.620">
    <property type="entry name" value="HUPs"/>
    <property type="match status" value="1"/>
</dbReference>
<evidence type="ECO:0000313" key="4">
    <source>
        <dbReference type="Proteomes" id="UP000824133"/>
    </source>
</evidence>
<dbReference type="CDD" id="cd06259">
    <property type="entry name" value="YdcF-like"/>
    <property type="match status" value="1"/>
</dbReference>
<gene>
    <name evidence="3" type="ORF">IAA42_04505</name>
</gene>
<accession>A0A9D2CHR6</accession>
<dbReference type="EMBL" id="DXCP01000034">
    <property type="protein sequence ID" value="HIY79681.1"/>
    <property type="molecule type" value="Genomic_DNA"/>
</dbReference>
<organism evidence="3 4">
    <name type="scientific">Candidatus Olsenella excrementavium</name>
    <dbReference type="NCBI Taxonomy" id="2838709"/>
    <lineage>
        <taxon>Bacteria</taxon>
        <taxon>Bacillati</taxon>
        <taxon>Actinomycetota</taxon>
        <taxon>Coriobacteriia</taxon>
        <taxon>Coriobacteriales</taxon>
        <taxon>Atopobiaceae</taxon>
        <taxon>Olsenella</taxon>
    </lineage>
</organism>
<feature type="transmembrane region" description="Helical" evidence="1">
    <location>
        <begin position="50"/>
        <end position="71"/>
    </location>
</feature>
<dbReference type="AlphaFoldDB" id="A0A9D2CHR6"/>
<dbReference type="PANTHER" id="PTHR30336">
    <property type="entry name" value="INNER MEMBRANE PROTEIN, PROBABLE PERMEASE"/>
    <property type="match status" value="1"/>
</dbReference>
<name>A0A9D2CHR6_9ACTN</name>
<comment type="caution">
    <text evidence="3">The sequence shown here is derived from an EMBL/GenBank/DDBJ whole genome shotgun (WGS) entry which is preliminary data.</text>
</comment>
<keyword evidence="1" id="KW-1133">Transmembrane helix</keyword>
<reference evidence="3" key="1">
    <citation type="journal article" date="2021" name="PeerJ">
        <title>Extensive microbial diversity within the chicken gut microbiome revealed by metagenomics and culture.</title>
        <authorList>
            <person name="Gilroy R."/>
            <person name="Ravi A."/>
            <person name="Getino M."/>
            <person name="Pursley I."/>
            <person name="Horton D.L."/>
            <person name="Alikhan N.F."/>
            <person name="Baker D."/>
            <person name="Gharbi K."/>
            <person name="Hall N."/>
            <person name="Watson M."/>
            <person name="Adriaenssens E.M."/>
            <person name="Foster-Nyarko E."/>
            <person name="Jarju S."/>
            <person name="Secka A."/>
            <person name="Antonio M."/>
            <person name="Oren A."/>
            <person name="Chaudhuri R.R."/>
            <person name="La Ragione R."/>
            <person name="Hildebrand F."/>
            <person name="Pallen M.J."/>
        </authorList>
    </citation>
    <scope>NUCLEOTIDE SEQUENCE</scope>
    <source>
        <strain evidence="3">ChiHjej10B9-743</strain>
    </source>
</reference>
<keyword evidence="1" id="KW-0472">Membrane</keyword>
<dbReference type="GO" id="GO:0005886">
    <property type="term" value="C:plasma membrane"/>
    <property type="evidence" value="ECO:0007669"/>
    <property type="project" value="TreeGrafter"/>
</dbReference>
<dbReference type="GO" id="GO:0000270">
    <property type="term" value="P:peptidoglycan metabolic process"/>
    <property type="evidence" value="ECO:0007669"/>
    <property type="project" value="TreeGrafter"/>
</dbReference>
<dbReference type="Proteomes" id="UP000824133">
    <property type="component" value="Unassembled WGS sequence"/>
</dbReference>
<reference evidence="3" key="2">
    <citation type="submission" date="2021-04" db="EMBL/GenBank/DDBJ databases">
        <authorList>
            <person name="Gilroy R."/>
        </authorList>
    </citation>
    <scope>NUCLEOTIDE SEQUENCE</scope>
    <source>
        <strain evidence="3">ChiHjej10B9-743</strain>
    </source>
</reference>
<feature type="transmembrane region" description="Helical" evidence="1">
    <location>
        <begin position="26"/>
        <end position="45"/>
    </location>
</feature>
<dbReference type="InterPro" id="IPR014729">
    <property type="entry name" value="Rossmann-like_a/b/a_fold"/>
</dbReference>
<evidence type="ECO:0000313" key="3">
    <source>
        <dbReference type="EMBL" id="HIY79681.1"/>
    </source>
</evidence>
<evidence type="ECO:0000259" key="2">
    <source>
        <dbReference type="Pfam" id="PF02698"/>
    </source>
</evidence>
<dbReference type="Pfam" id="PF02698">
    <property type="entry name" value="DUF218"/>
    <property type="match status" value="1"/>
</dbReference>
<proteinExistence type="predicted"/>
<feature type="domain" description="DUF218" evidence="2">
    <location>
        <begin position="83"/>
        <end position="223"/>
    </location>
</feature>
<evidence type="ECO:0000256" key="1">
    <source>
        <dbReference type="SAM" id="Phobius"/>
    </source>
</evidence>
<dbReference type="GO" id="GO:0043164">
    <property type="term" value="P:Gram-negative-bacterium-type cell wall biogenesis"/>
    <property type="evidence" value="ECO:0007669"/>
    <property type="project" value="TreeGrafter"/>
</dbReference>
<dbReference type="InterPro" id="IPR051599">
    <property type="entry name" value="Cell_Envelope_Assoc"/>
</dbReference>
<dbReference type="PANTHER" id="PTHR30336:SF4">
    <property type="entry name" value="ENVELOPE BIOGENESIS FACTOR ELYC"/>
    <property type="match status" value="1"/>
</dbReference>